<gene>
    <name evidence="9" type="primary">hoxE</name>
    <name evidence="9" type="ORF">HUN01_33325</name>
</gene>
<keyword evidence="2 7" id="KW-0001">2Fe-2S</keyword>
<dbReference type="PANTHER" id="PTHR43342">
    <property type="entry name" value="NADH-QUINONE OXIDOREDUCTASE, E SUBUNIT"/>
    <property type="match status" value="1"/>
</dbReference>
<evidence type="ECO:0000256" key="5">
    <source>
        <dbReference type="ARBA" id="ARBA00023014"/>
    </source>
</evidence>
<dbReference type="SUPFAM" id="SSF52833">
    <property type="entry name" value="Thioredoxin-like"/>
    <property type="match status" value="1"/>
</dbReference>
<dbReference type="InterPro" id="IPR028431">
    <property type="entry name" value="NADP_DH_HndA-like"/>
</dbReference>
<reference evidence="10" key="1">
    <citation type="submission" date="2020-06" db="EMBL/GenBank/DDBJ databases">
        <title>Nostoc edaphicum CCNP1411 genome.</title>
        <authorList>
            <person name="Fidor A."/>
            <person name="Grabski M."/>
            <person name="Gawor J."/>
            <person name="Gromadka R."/>
            <person name="Wegrzyn G."/>
            <person name="Mazur-Marzec H."/>
        </authorList>
    </citation>
    <scope>NUCLEOTIDE SEQUENCE [LARGE SCALE GENOMIC DNA]</scope>
    <source>
        <strain evidence="10">CCNP1411</strain>
    </source>
</reference>
<dbReference type="InterPro" id="IPR041921">
    <property type="entry name" value="NuoE_N"/>
</dbReference>
<dbReference type="Gene3D" id="3.40.30.10">
    <property type="entry name" value="Glutaredoxin"/>
    <property type="match status" value="1"/>
</dbReference>
<evidence type="ECO:0000256" key="2">
    <source>
        <dbReference type="ARBA" id="ARBA00022714"/>
    </source>
</evidence>
<dbReference type="EMBL" id="CP054698">
    <property type="protein sequence ID" value="QMS92232.1"/>
    <property type="molecule type" value="Genomic_DNA"/>
</dbReference>
<keyword evidence="3 7" id="KW-0479">Metal-binding</keyword>
<keyword evidence="4 7" id="KW-0408">Iron</keyword>
<dbReference type="Gene3D" id="1.10.10.1590">
    <property type="entry name" value="NADH-quinone oxidoreductase subunit E"/>
    <property type="match status" value="1"/>
</dbReference>
<keyword evidence="5 7" id="KW-0411">Iron-sulfur</keyword>
<dbReference type="GO" id="GO:0046872">
    <property type="term" value="F:metal ion binding"/>
    <property type="evidence" value="ECO:0007669"/>
    <property type="project" value="UniProtKB-KW"/>
</dbReference>
<evidence type="ECO:0000256" key="8">
    <source>
        <dbReference type="SAM" id="MobiDB-lite"/>
    </source>
</evidence>
<dbReference type="AlphaFoldDB" id="A0A7D7LJ74"/>
<dbReference type="GO" id="GO:0051537">
    <property type="term" value="F:2 iron, 2 sulfur cluster binding"/>
    <property type="evidence" value="ECO:0007669"/>
    <property type="project" value="UniProtKB-KW"/>
</dbReference>
<evidence type="ECO:0000256" key="1">
    <source>
        <dbReference type="ARBA" id="ARBA00010643"/>
    </source>
</evidence>
<name>A0A7D7LJ74_9NOSO</name>
<dbReference type="Pfam" id="PF01257">
    <property type="entry name" value="2Fe-2S_thioredx"/>
    <property type="match status" value="1"/>
</dbReference>
<keyword evidence="10" id="KW-1185">Reference proteome</keyword>
<organism evidence="9 10">
    <name type="scientific">Nostoc edaphicum CCNP1411</name>
    <dbReference type="NCBI Taxonomy" id="1472755"/>
    <lineage>
        <taxon>Bacteria</taxon>
        <taxon>Bacillati</taxon>
        <taxon>Cyanobacteriota</taxon>
        <taxon>Cyanophyceae</taxon>
        <taxon>Nostocales</taxon>
        <taxon>Nostocaceae</taxon>
        <taxon>Nostoc</taxon>
    </lineage>
</organism>
<dbReference type="GO" id="GO:0016491">
    <property type="term" value="F:oxidoreductase activity"/>
    <property type="evidence" value="ECO:0007669"/>
    <property type="project" value="InterPro"/>
</dbReference>
<evidence type="ECO:0000256" key="7">
    <source>
        <dbReference type="PIRSR" id="PIRSR000216-1"/>
    </source>
</evidence>
<sequence>MNSASAVKINNMPKAPSATRGDQRFKMLDATIKRYQYQQDALIEILHKAQEIFGYLENDVLIYVAHNLKLPPSRVYGVATFYHLFSLAPSGVHTCVVCTGTACYVKGAPAILANLEKSVHIHAGETSADGQISLLTARCLGACGIAPAVVFDGTVLGNQTAESVLDRIKGWLQDGST</sequence>
<feature type="binding site" evidence="7">
    <location>
        <position position="143"/>
    </location>
    <ligand>
        <name>[2Fe-2S] cluster</name>
        <dbReference type="ChEBI" id="CHEBI:190135"/>
    </ligand>
</feature>
<comment type="cofactor">
    <cofactor evidence="7">
        <name>[2Fe-2S] cluster</name>
        <dbReference type="ChEBI" id="CHEBI:190135"/>
    </cofactor>
    <text evidence="7">Binds 1 [2Fe-2S] cluster.</text>
</comment>
<comment type="similarity">
    <text evidence="1">Belongs to the complex I 24 kDa subunit family.</text>
</comment>
<dbReference type="CDD" id="cd03064">
    <property type="entry name" value="TRX_Fd_NuoE"/>
    <property type="match status" value="1"/>
</dbReference>
<feature type="binding site" evidence="7">
    <location>
        <position position="98"/>
    </location>
    <ligand>
        <name>[2Fe-2S] cluster</name>
        <dbReference type="ChEBI" id="CHEBI:190135"/>
    </ligand>
</feature>
<accession>A0A7D7LJ74</accession>
<dbReference type="KEGG" id="ned:HUN01_33325"/>
<evidence type="ECO:0000313" key="9">
    <source>
        <dbReference type="EMBL" id="QMS92232.1"/>
    </source>
</evidence>
<dbReference type="Proteomes" id="UP000514713">
    <property type="component" value="Chromosome"/>
</dbReference>
<evidence type="ECO:0000256" key="4">
    <source>
        <dbReference type="ARBA" id="ARBA00023004"/>
    </source>
</evidence>
<evidence type="ECO:0000313" key="10">
    <source>
        <dbReference type="Proteomes" id="UP000514713"/>
    </source>
</evidence>
<evidence type="ECO:0000256" key="6">
    <source>
        <dbReference type="ARBA" id="ARBA00034078"/>
    </source>
</evidence>
<feature type="binding site" evidence="7">
    <location>
        <position position="139"/>
    </location>
    <ligand>
        <name>[2Fe-2S] cluster</name>
        <dbReference type="ChEBI" id="CHEBI:190135"/>
    </ligand>
</feature>
<dbReference type="PIRSF" id="PIRSF000216">
    <property type="entry name" value="NADH_DH_24kDa"/>
    <property type="match status" value="1"/>
</dbReference>
<feature type="binding site" evidence="7">
    <location>
        <position position="103"/>
    </location>
    <ligand>
        <name>[2Fe-2S] cluster</name>
        <dbReference type="ChEBI" id="CHEBI:190135"/>
    </ligand>
</feature>
<proteinExistence type="inferred from homology"/>
<dbReference type="InterPro" id="IPR042128">
    <property type="entry name" value="NuoE_dom"/>
</dbReference>
<evidence type="ECO:0000256" key="3">
    <source>
        <dbReference type="ARBA" id="ARBA00022723"/>
    </source>
</evidence>
<feature type="region of interest" description="Disordered" evidence="8">
    <location>
        <begin position="1"/>
        <end position="20"/>
    </location>
</feature>
<dbReference type="FunFam" id="1.10.10.1590:FF:000001">
    <property type="entry name" value="NADH-quinone oxidoreductase subunit E"/>
    <property type="match status" value="1"/>
</dbReference>
<comment type="cofactor">
    <cofactor evidence="6">
        <name>[2Fe-2S] cluster</name>
        <dbReference type="ChEBI" id="CHEBI:190135"/>
    </cofactor>
</comment>
<dbReference type="RefSeq" id="WP_181929739.1">
    <property type="nucleotide sequence ID" value="NZ_CP054698.1"/>
</dbReference>
<dbReference type="NCBIfam" id="NF005747">
    <property type="entry name" value="PRK07571.1"/>
    <property type="match status" value="1"/>
</dbReference>
<dbReference type="PANTHER" id="PTHR43342:SF2">
    <property type="entry name" value="POTENTIAL NAD-REDUCING HYDROGENASE SUBUNIT"/>
    <property type="match status" value="1"/>
</dbReference>
<dbReference type="InterPro" id="IPR036249">
    <property type="entry name" value="Thioredoxin-like_sf"/>
</dbReference>
<keyword evidence="9" id="KW-0371">Homeobox</keyword>
<protein>
    <submittedName>
        <fullName evidence="9">Bidirectional hydrogenase complex protein HoxE</fullName>
    </submittedName>
</protein>
<dbReference type="GO" id="GO:0003677">
    <property type="term" value="F:DNA binding"/>
    <property type="evidence" value="ECO:0007669"/>
    <property type="project" value="UniProtKB-KW"/>
</dbReference>
<dbReference type="InterPro" id="IPR002023">
    <property type="entry name" value="NuoE-like"/>
</dbReference>